<evidence type="ECO:0000256" key="7">
    <source>
        <dbReference type="SAM" id="MobiDB-lite"/>
    </source>
</evidence>
<evidence type="ECO:0000313" key="9">
    <source>
        <dbReference type="Proteomes" id="UP000536624"/>
    </source>
</evidence>
<keyword evidence="4" id="KW-0479">Metal-binding</keyword>
<reference evidence="8 9" key="1">
    <citation type="submission" date="2020-02" db="EMBL/GenBank/DDBJ databases">
        <title>Streptomyces malaysiensis DSM14702 (JHCC583434, PFL_A843) Genome sequencing and assembly.</title>
        <authorList>
            <person name="Samborskyy M."/>
        </authorList>
    </citation>
    <scope>NUCLEOTIDE SEQUENCE [LARGE SCALE GENOMIC DNA]</scope>
    <source>
        <strain evidence="8 9">DSM 14702</strain>
    </source>
</reference>
<dbReference type="InterPro" id="IPR000092">
    <property type="entry name" value="Polyprenyl_synt"/>
</dbReference>
<comment type="similarity">
    <text evidence="2 6">Belongs to the FPP/GGPP synthase family.</text>
</comment>
<evidence type="ECO:0000256" key="2">
    <source>
        <dbReference type="ARBA" id="ARBA00006706"/>
    </source>
</evidence>
<proteinExistence type="inferred from homology"/>
<dbReference type="EMBL" id="JAALLH010000001">
    <property type="protein sequence ID" value="NIY65650.1"/>
    <property type="molecule type" value="Genomic_DNA"/>
</dbReference>
<sequence length="372" mass="38803">MELTIGDPTLMARLERGMDASEERLRALAAEARDPYVAEVAGHLFGRGGKRLRPLLALVGAEFGERRPERHPERRPTAADPSAAGASTTGTAATGPSATGPSAADLSAADLSAAVDAAALAELVHVASLFHDDVMDQGLTRRGVPSVNARWGNTTAVLAGNWLLSKAAQLAAELGPETIRLQSKVTNRLIMGQIRELVGPSDDDDPLSHYFTVVAGKTAALIAMALQLGAVRTGAPDRVVQALAEYGEHLGIAFQISDDILDVTSTSEVSGKEQGKDLAIGVASLPVLLALADERPEAGELRALLTAATAATEGIGLPKAVALLHRCGALAEARTVLHARLLRARTALNGLPDGPATQVLHALCDFVARRDH</sequence>
<evidence type="ECO:0000256" key="5">
    <source>
        <dbReference type="ARBA" id="ARBA00022842"/>
    </source>
</evidence>
<keyword evidence="5" id="KW-0460">Magnesium</keyword>
<evidence type="ECO:0000313" key="8">
    <source>
        <dbReference type="EMBL" id="NIY65650.1"/>
    </source>
</evidence>
<feature type="region of interest" description="Disordered" evidence="7">
    <location>
        <begin position="63"/>
        <end position="103"/>
    </location>
</feature>
<comment type="cofactor">
    <cofactor evidence="1">
        <name>Mg(2+)</name>
        <dbReference type="ChEBI" id="CHEBI:18420"/>
    </cofactor>
</comment>
<dbReference type="PANTHER" id="PTHR12001:SF69">
    <property type="entry name" value="ALL TRANS-POLYPRENYL-DIPHOSPHATE SYNTHASE PDSS1"/>
    <property type="match status" value="1"/>
</dbReference>
<accession>A0A7X5X4C4</accession>
<dbReference type="GO" id="GO:0004659">
    <property type="term" value="F:prenyltransferase activity"/>
    <property type="evidence" value="ECO:0007669"/>
    <property type="project" value="InterPro"/>
</dbReference>
<dbReference type="SUPFAM" id="SSF48576">
    <property type="entry name" value="Terpenoid synthases"/>
    <property type="match status" value="1"/>
</dbReference>
<dbReference type="InterPro" id="IPR033749">
    <property type="entry name" value="Polyprenyl_synt_CS"/>
</dbReference>
<feature type="compositionally biased region" description="Basic and acidic residues" evidence="7">
    <location>
        <begin position="63"/>
        <end position="77"/>
    </location>
</feature>
<dbReference type="SFLD" id="SFLDG01017">
    <property type="entry name" value="Polyprenyl_Transferase_Like"/>
    <property type="match status" value="1"/>
</dbReference>
<dbReference type="PROSITE" id="PS00444">
    <property type="entry name" value="POLYPRENYL_SYNTHASE_2"/>
    <property type="match status" value="1"/>
</dbReference>
<evidence type="ECO:0000256" key="3">
    <source>
        <dbReference type="ARBA" id="ARBA00022679"/>
    </source>
</evidence>
<feature type="compositionally biased region" description="Low complexity" evidence="7">
    <location>
        <begin position="78"/>
        <end position="103"/>
    </location>
</feature>
<keyword evidence="3 6" id="KW-0808">Transferase</keyword>
<evidence type="ECO:0000256" key="1">
    <source>
        <dbReference type="ARBA" id="ARBA00001946"/>
    </source>
</evidence>
<organism evidence="8 9">
    <name type="scientific">Streptomyces malaysiensis</name>
    <dbReference type="NCBI Taxonomy" id="92644"/>
    <lineage>
        <taxon>Bacteria</taxon>
        <taxon>Bacillati</taxon>
        <taxon>Actinomycetota</taxon>
        <taxon>Actinomycetes</taxon>
        <taxon>Kitasatosporales</taxon>
        <taxon>Streptomycetaceae</taxon>
        <taxon>Streptomyces</taxon>
        <taxon>Streptomyces violaceusniger group</taxon>
    </lineage>
</organism>
<evidence type="ECO:0000256" key="6">
    <source>
        <dbReference type="RuleBase" id="RU004466"/>
    </source>
</evidence>
<dbReference type="PANTHER" id="PTHR12001">
    <property type="entry name" value="GERANYLGERANYL PYROPHOSPHATE SYNTHASE"/>
    <property type="match status" value="1"/>
</dbReference>
<dbReference type="Proteomes" id="UP000536624">
    <property type="component" value="Unassembled WGS sequence"/>
</dbReference>
<evidence type="ECO:0000256" key="4">
    <source>
        <dbReference type="ARBA" id="ARBA00022723"/>
    </source>
</evidence>
<dbReference type="Pfam" id="PF00348">
    <property type="entry name" value="polyprenyl_synt"/>
    <property type="match status" value="1"/>
</dbReference>
<dbReference type="CDD" id="cd00685">
    <property type="entry name" value="Trans_IPPS_HT"/>
    <property type="match status" value="1"/>
</dbReference>
<comment type="caution">
    <text evidence="8">The sequence shown here is derived from an EMBL/GenBank/DDBJ whole genome shotgun (WGS) entry which is preliminary data.</text>
</comment>
<dbReference type="AlphaFoldDB" id="A0A7X5X4C4"/>
<name>A0A7X5X4C4_STRMQ</name>
<dbReference type="GO" id="GO:0046872">
    <property type="term" value="F:metal ion binding"/>
    <property type="evidence" value="ECO:0007669"/>
    <property type="project" value="UniProtKB-KW"/>
</dbReference>
<dbReference type="Gene3D" id="1.10.600.10">
    <property type="entry name" value="Farnesyl Diphosphate Synthase"/>
    <property type="match status" value="1"/>
</dbReference>
<protein>
    <submittedName>
        <fullName evidence="8">Polyprenyl diphosphate synthase</fullName>
    </submittedName>
</protein>
<dbReference type="SFLD" id="SFLDS00005">
    <property type="entry name" value="Isoprenoid_Synthase_Type_I"/>
    <property type="match status" value="1"/>
</dbReference>
<gene>
    <name evidence="8" type="ORF">SMALB_3656</name>
</gene>
<dbReference type="GO" id="GO:0008299">
    <property type="term" value="P:isoprenoid biosynthetic process"/>
    <property type="evidence" value="ECO:0007669"/>
    <property type="project" value="InterPro"/>
</dbReference>
<dbReference type="InterPro" id="IPR008949">
    <property type="entry name" value="Isoprenoid_synthase_dom_sf"/>
</dbReference>